<dbReference type="KEGG" id="cfem:HCR03_01020"/>
<name>A0A7G8TBF0_9FIRM</name>
<reference evidence="1 2" key="1">
    <citation type="submission" date="2020-08" db="EMBL/GenBank/DDBJ databases">
        <title>The isolate Caproiciproducens sp. 7D4C2 produces n-caproate at mildly acidic conditions from hexoses: genome and rBOX comparison with related strains and chain-elongating bacteria.</title>
        <authorList>
            <person name="Esquivel-Elizondo S."/>
            <person name="Bagci C."/>
            <person name="Temovska M."/>
            <person name="Jeon B.S."/>
            <person name="Bessarab I."/>
            <person name="Williams R.B.H."/>
            <person name="Huson D.H."/>
            <person name="Angenent L.T."/>
        </authorList>
    </citation>
    <scope>NUCLEOTIDE SEQUENCE [LARGE SCALE GENOMIC DNA]</scope>
    <source>
        <strain evidence="1 2">7D4C2</strain>
    </source>
</reference>
<evidence type="ECO:0000313" key="2">
    <source>
        <dbReference type="Proteomes" id="UP000515909"/>
    </source>
</evidence>
<dbReference type="EMBL" id="CP060286">
    <property type="protein sequence ID" value="QNK40941.1"/>
    <property type="molecule type" value="Genomic_DNA"/>
</dbReference>
<dbReference type="AlphaFoldDB" id="A0A7G8TBF0"/>
<organism evidence="1 2">
    <name type="scientific">Caproicibacter fermentans</name>
    <dbReference type="NCBI Taxonomy" id="2576756"/>
    <lineage>
        <taxon>Bacteria</taxon>
        <taxon>Bacillati</taxon>
        <taxon>Bacillota</taxon>
        <taxon>Clostridia</taxon>
        <taxon>Eubacteriales</taxon>
        <taxon>Acutalibacteraceae</taxon>
        <taxon>Caproicibacter</taxon>
    </lineage>
</organism>
<evidence type="ECO:0000313" key="1">
    <source>
        <dbReference type="EMBL" id="QNK40941.1"/>
    </source>
</evidence>
<dbReference type="Proteomes" id="UP000515909">
    <property type="component" value="Chromosome"/>
</dbReference>
<dbReference type="InterPro" id="IPR045507">
    <property type="entry name" value="DUF6483"/>
</dbReference>
<dbReference type="RefSeq" id="WP_156990004.1">
    <property type="nucleotide sequence ID" value="NZ_CP060286.1"/>
</dbReference>
<dbReference type="Pfam" id="PF20092">
    <property type="entry name" value="DUF6483"/>
    <property type="match status" value="1"/>
</dbReference>
<gene>
    <name evidence="1" type="ORF">HCR03_01020</name>
</gene>
<sequence length="123" mass="14377">MRQIESIVNFLTEAVLDKKTPDFEISETERNDTDRLHERLLNLIRGKRINEAEDLLFERLDTGDRRYLELAVDFYARLNKLDGETLRDSDFSRSEIEDGLKDIASRFGIPLADLFQSMHGEEN</sequence>
<protein>
    <submittedName>
        <fullName evidence="1">Uncharacterized protein</fullName>
    </submittedName>
</protein>
<accession>A0A7G8TBF0</accession>
<dbReference type="OrthoDB" id="1650869at2"/>
<proteinExistence type="predicted"/>